<name>A0A9X2H2I4_9HYPH</name>
<dbReference type="RefSeq" id="WP_206454401.1">
    <property type="nucleotide sequence ID" value="NZ_JALHBS010000027.1"/>
</dbReference>
<dbReference type="EMBL" id="JALHBS010000027">
    <property type="protein sequence ID" value="MCP3054450.1"/>
    <property type="molecule type" value="Genomic_DNA"/>
</dbReference>
<sequence>MTSPKKKRWAAIAGFISLLLGLTMTNAAMAQGIAKAAALGSIVVTTSETGVKLTGRAAALSDVEVDALMSIEKSGASGRMSTSQGGSFSLKAGESADVATVGISLTPGDKLSVELTLKSNDRELSSSTLSVGQ</sequence>
<keyword evidence="1" id="KW-0732">Signal</keyword>
<evidence type="ECO:0000313" key="2">
    <source>
        <dbReference type="EMBL" id="MCP3054450.1"/>
    </source>
</evidence>
<dbReference type="InterPro" id="IPR047726">
    <property type="entry name" value="CsgH_dom"/>
</dbReference>
<dbReference type="AlphaFoldDB" id="A0A9X2H2I4"/>
<proteinExistence type="predicted"/>
<accession>A0A9X2H2I4</accession>
<protein>
    <recommendedName>
        <fullName evidence="4">Copper-binding protein</fullName>
    </recommendedName>
</protein>
<evidence type="ECO:0000256" key="1">
    <source>
        <dbReference type="SAM" id="SignalP"/>
    </source>
</evidence>
<feature type="signal peptide" evidence="1">
    <location>
        <begin position="1"/>
        <end position="30"/>
    </location>
</feature>
<comment type="caution">
    <text evidence="2">The sequence shown here is derived from an EMBL/GenBank/DDBJ whole genome shotgun (WGS) entry which is preliminary data.</text>
</comment>
<dbReference type="NCBIfam" id="NF041112">
    <property type="entry name" value="chap_CsgH_alph"/>
    <property type="match status" value="1"/>
</dbReference>
<organism evidence="2 3">
    <name type="scientific">Aurantimonas marianensis</name>
    <dbReference type="NCBI Taxonomy" id="2920428"/>
    <lineage>
        <taxon>Bacteria</taxon>
        <taxon>Pseudomonadati</taxon>
        <taxon>Pseudomonadota</taxon>
        <taxon>Alphaproteobacteria</taxon>
        <taxon>Hyphomicrobiales</taxon>
        <taxon>Aurantimonadaceae</taxon>
        <taxon>Aurantimonas</taxon>
    </lineage>
</organism>
<dbReference type="Gene3D" id="2.60.40.2420">
    <property type="match status" value="1"/>
</dbReference>
<feature type="chain" id="PRO_5040854647" description="Copper-binding protein" evidence="1">
    <location>
        <begin position="31"/>
        <end position="133"/>
    </location>
</feature>
<reference evidence="2" key="1">
    <citation type="submission" date="2022-03" db="EMBL/GenBank/DDBJ databases">
        <title>Aurantimonas Liuensis sp. Nov., isolated from the hadal seawater of the Mariana Trench.</title>
        <authorList>
            <person name="Liu R."/>
        </authorList>
    </citation>
    <scope>NUCLEOTIDE SEQUENCE</scope>
    <source>
        <strain evidence="2">LRZ36</strain>
    </source>
</reference>
<keyword evidence="3" id="KW-1185">Reference proteome</keyword>
<dbReference type="InterPro" id="IPR053722">
    <property type="entry name" value="Curli_assembly_CsgC/AgfC"/>
</dbReference>
<evidence type="ECO:0008006" key="4">
    <source>
        <dbReference type="Google" id="ProtNLM"/>
    </source>
</evidence>
<dbReference type="Proteomes" id="UP001155220">
    <property type="component" value="Unassembled WGS sequence"/>
</dbReference>
<evidence type="ECO:0000313" key="3">
    <source>
        <dbReference type="Proteomes" id="UP001155220"/>
    </source>
</evidence>
<gene>
    <name evidence="2" type="ORF">MJ956_04720</name>
</gene>